<dbReference type="GO" id="GO:0047661">
    <property type="term" value="F:amino-acid racemase activity"/>
    <property type="evidence" value="ECO:0007669"/>
    <property type="project" value="InterPro"/>
</dbReference>
<dbReference type="OrthoDB" id="2910128at2"/>
<evidence type="ECO:0000313" key="1">
    <source>
        <dbReference type="EMBL" id="TVX99734.1"/>
    </source>
</evidence>
<keyword evidence="2" id="KW-1185">Reference proteome</keyword>
<dbReference type="AlphaFoldDB" id="A0A559JIN6"/>
<comment type="caution">
    <text evidence="1">The sequence shown here is derived from an EMBL/GenBank/DDBJ whole genome shotgun (WGS) entry which is preliminary data.</text>
</comment>
<protein>
    <recommendedName>
        <fullName evidence="3">Asp/Glu/hydantoin racemase</fullName>
    </recommendedName>
</protein>
<evidence type="ECO:0008006" key="3">
    <source>
        <dbReference type="Google" id="ProtNLM"/>
    </source>
</evidence>
<dbReference type="InterPro" id="IPR015942">
    <property type="entry name" value="Asp/Glu/hydantoin_racemase"/>
</dbReference>
<dbReference type="Proteomes" id="UP000316330">
    <property type="component" value="Unassembled WGS sequence"/>
</dbReference>
<dbReference type="Pfam" id="PF01177">
    <property type="entry name" value="Asp_Glu_race"/>
    <property type="match status" value="1"/>
</dbReference>
<dbReference type="EMBL" id="VNJJ01000006">
    <property type="protein sequence ID" value="TVX99734.1"/>
    <property type="molecule type" value="Genomic_DNA"/>
</dbReference>
<name>A0A559JIN6_9BACL</name>
<organism evidence="1 2">
    <name type="scientific">Cohnella terricola</name>
    <dbReference type="NCBI Taxonomy" id="1289167"/>
    <lineage>
        <taxon>Bacteria</taxon>
        <taxon>Bacillati</taxon>
        <taxon>Bacillota</taxon>
        <taxon>Bacilli</taxon>
        <taxon>Bacillales</taxon>
        <taxon>Paenibacillaceae</taxon>
        <taxon>Cohnella</taxon>
    </lineage>
</organism>
<accession>A0A559JIN6</accession>
<dbReference type="RefSeq" id="WP_144701851.1">
    <property type="nucleotide sequence ID" value="NZ_VNJJ01000006.1"/>
</dbReference>
<gene>
    <name evidence="1" type="ORF">FPZ45_12330</name>
</gene>
<proteinExistence type="predicted"/>
<reference evidence="1 2" key="1">
    <citation type="submission" date="2019-07" db="EMBL/GenBank/DDBJ databases">
        <authorList>
            <person name="Kim J."/>
        </authorList>
    </citation>
    <scope>NUCLEOTIDE SEQUENCE [LARGE SCALE GENOMIC DNA]</scope>
    <source>
        <strain evidence="1 2">G13</strain>
    </source>
</reference>
<sequence length="223" mass="24875">MTIRIGCLHAHYSNIEYIEQALSGREAELLHFVDPALVYRISSDENFSLAEAGRRVKEQIEWIEHAGVDAILVTCTNYIAVMQDDPFTASVPIMKIDEPFFADICRYDEPQLLLFTNPATVDGTMKRLREYARMNGHKPDVEALVIEGVFELIMKGNKDEHNRELSDRLRRLVGVGEGKSISVGQLSMSEAAGRVAAESGVPIGNPLESLISSMDTLLWHETA</sequence>
<evidence type="ECO:0000313" key="2">
    <source>
        <dbReference type="Proteomes" id="UP000316330"/>
    </source>
</evidence>